<organism evidence="1">
    <name type="scientific">hydrothermal vent metagenome</name>
    <dbReference type="NCBI Taxonomy" id="652676"/>
    <lineage>
        <taxon>unclassified sequences</taxon>
        <taxon>metagenomes</taxon>
        <taxon>ecological metagenomes</taxon>
    </lineage>
</organism>
<evidence type="ECO:0008006" key="2">
    <source>
        <dbReference type="Google" id="ProtNLM"/>
    </source>
</evidence>
<dbReference type="PANTHER" id="PTHR43342">
    <property type="entry name" value="NADH-QUINONE OXIDOREDUCTASE, E SUBUNIT"/>
    <property type="match status" value="1"/>
</dbReference>
<protein>
    <recommendedName>
        <fullName evidence="2">NADH-ubiquinone oxidoreductase chain E</fullName>
    </recommendedName>
</protein>
<sequence length="139" mass="15017">MDKKEKLYANVIPELMKASSGKGEVTSAAKISIAKKLSVPVTAVEQTATFFPGLSIPSAKYQIMLCKSLSCHMDKSAAIYRAIKKELKINKAGVSPGSEYSLTLVNCLGLCDKGPAMMINNRTFTSLTSEKAINVLREL</sequence>
<dbReference type="EMBL" id="UOGA01000122">
    <property type="protein sequence ID" value="VAX18365.1"/>
    <property type="molecule type" value="Genomic_DNA"/>
</dbReference>
<evidence type="ECO:0000313" key="1">
    <source>
        <dbReference type="EMBL" id="VAX18365.1"/>
    </source>
</evidence>
<dbReference type="CDD" id="cd03064">
    <property type="entry name" value="TRX_Fd_NuoE"/>
    <property type="match status" value="1"/>
</dbReference>
<dbReference type="Gene3D" id="3.40.30.10">
    <property type="entry name" value="Glutaredoxin"/>
    <property type="match status" value="1"/>
</dbReference>
<name>A0A3B1CHX8_9ZZZZ</name>
<dbReference type="InterPro" id="IPR042128">
    <property type="entry name" value="NuoE_dom"/>
</dbReference>
<dbReference type="AlphaFoldDB" id="A0A3B1CHX8"/>
<dbReference type="InterPro" id="IPR036249">
    <property type="entry name" value="Thioredoxin-like_sf"/>
</dbReference>
<proteinExistence type="predicted"/>
<dbReference type="Pfam" id="PF01257">
    <property type="entry name" value="2Fe-2S_thioredx"/>
    <property type="match status" value="1"/>
</dbReference>
<dbReference type="InterPro" id="IPR028431">
    <property type="entry name" value="NADP_DH_HndA-like"/>
</dbReference>
<gene>
    <name evidence="1" type="ORF">MNBD_NITROSPINAE04-2514</name>
</gene>
<dbReference type="PANTHER" id="PTHR43342:SF1">
    <property type="entry name" value="BIFURCATING [FEFE] HYDROGENASE GAMMA SUBUNIT"/>
    <property type="match status" value="1"/>
</dbReference>
<accession>A0A3B1CHX8</accession>
<dbReference type="SUPFAM" id="SSF52833">
    <property type="entry name" value="Thioredoxin-like"/>
    <property type="match status" value="1"/>
</dbReference>
<reference evidence="1" key="1">
    <citation type="submission" date="2018-06" db="EMBL/GenBank/DDBJ databases">
        <authorList>
            <person name="Zhirakovskaya E."/>
        </authorList>
    </citation>
    <scope>NUCLEOTIDE SEQUENCE</scope>
</reference>